<dbReference type="GO" id="GO:0000155">
    <property type="term" value="F:phosphorelay sensor kinase activity"/>
    <property type="evidence" value="ECO:0007669"/>
    <property type="project" value="InterPro"/>
</dbReference>
<dbReference type="Pfam" id="PF13181">
    <property type="entry name" value="TPR_8"/>
    <property type="match status" value="1"/>
</dbReference>
<feature type="coiled-coil region" evidence="4">
    <location>
        <begin position="365"/>
        <end position="434"/>
    </location>
</feature>
<dbReference type="SMART" id="SM00387">
    <property type="entry name" value="HATPase_c"/>
    <property type="match status" value="1"/>
</dbReference>
<dbReference type="InterPro" id="IPR003594">
    <property type="entry name" value="HATPase_dom"/>
</dbReference>
<dbReference type="EC" id="2.7.13.3" evidence="2"/>
<protein>
    <recommendedName>
        <fullName evidence="2">histidine kinase</fullName>
        <ecNumber evidence="2">2.7.13.3</ecNumber>
    </recommendedName>
</protein>
<dbReference type="Gene3D" id="1.10.287.130">
    <property type="match status" value="1"/>
</dbReference>
<gene>
    <name evidence="8" type="ORF">HG263_17120</name>
</gene>
<evidence type="ECO:0000256" key="4">
    <source>
        <dbReference type="SAM" id="Coils"/>
    </source>
</evidence>
<keyword evidence="5" id="KW-0812">Transmembrane</keyword>
<proteinExistence type="predicted"/>
<evidence type="ECO:0000313" key="9">
    <source>
        <dbReference type="Proteomes" id="UP000586305"/>
    </source>
</evidence>
<evidence type="ECO:0000313" key="8">
    <source>
        <dbReference type="EMBL" id="NOU52253.1"/>
    </source>
</evidence>
<dbReference type="PROSITE" id="PS50109">
    <property type="entry name" value="HIS_KIN"/>
    <property type="match status" value="1"/>
</dbReference>
<evidence type="ECO:0000256" key="5">
    <source>
        <dbReference type="SAM" id="Phobius"/>
    </source>
</evidence>
<dbReference type="InterPro" id="IPR036890">
    <property type="entry name" value="HATPase_C_sf"/>
</dbReference>
<evidence type="ECO:0000256" key="1">
    <source>
        <dbReference type="ARBA" id="ARBA00000085"/>
    </source>
</evidence>
<feature type="transmembrane region" description="Helical" evidence="5">
    <location>
        <begin position="386"/>
        <end position="405"/>
    </location>
</feature>
<evidence type="ECO:0000256" key="3">
    <source>
        <dbReference type="PROSITE-ProRule" id="PRU00339"/>
    </source>
</evidence>
<accession>A0A849VIE9</accession>
<comment type="caution">
    <text evidence="8">The sequence shown here is derived from an EMBL/GenBank/DDBJ whole genome shotgun (WGS) entry which is preliminary data.</text>
</comment>
<evidence type="ECO:0000256" key="6">
    <source>
        <dbReference type="SAM" id="SignalP"/>
    </source>
</evidence>
<feature type="repeat" description="TPR" evidence="3">
    <location>
        <begin position="227"/>
        <end position="260"/>
    </location>
</feature>
<keyword evidence="4" id="KW-0175">Coiled coil</keyword>
<dbReference type="Pfam" id="PF13424">
    <property type="entry name" value="TPR_12"/>
    <property type="match status" value="1"/>
</dbReference>
<dbReference type="Proteomes" id="UP000586305">
    <property type="component" value="Unassembled WGS sequence"/>
</dbReference>
<dbReference type="InterPro" id="IPR011990">
    <property type="entry name" value="TPR-like_helical_dom_sf"/>
</dbReference>
<dbReference type="InterPro" id="IPR004358">
    <property type="entry name" value="Sig_transdc_His_kin-like_C"/>
</dbReference>
<dbReference type="InterPro" id="IPR036097">
    <property type="entry name" value="HisK_dim/P_sf"/>
</dbReference>
<keyword evidence="5" id="KW-1133">Transmembrane helix</keyword>
<name>A0A849VIE9_9GAMM</name>
<organism evidence="8 9">
    <name type="scientific">Pseudoalteromonas caenipelagi</name>
    <dbReference type="NCBI Taxonomy" id="2726988"/>
    <lineage>
        <taxon>Bacteria</taxon>
        <taxon>Pseudomonadati</taxon>
        <taxon>Pseudomonadota</taxon>
        <taxon>Gammaproteobacteria</taxon>
        <taxon>Alteromonadales</taxon>
        <taxon>Pseudoalteromonadaceae</taxon>
        <taxon>Pseudoalteromonas</taxon>
    </lineage>
</organism>
<dbReference type="InterPro" id="IPR005467">
    <property type="entry name" value="His_kinase_dom"/>
</dbReference>
<keyword evidence="3" id="KW-0802">TPR repeat</keyword>
<evidence type="ECO:0000259" key="7">
    <source>
        <dbReference type="PROSITE" id="PS50109"/>
    </source>
</evidence>
<comment type="catalytic activity">
    <reaction evidence="1">
        <text>ATP + protein L-histidine = ADP + protein N-phospho-L-histidine.</text>
        <dbReference type="EC" id="2.7.13.3"/>
    </reaction>
</comment>
<dbReference type="SUPFAM" id="SSF47384">
    <property type="entry name" value="Homodimeric domain of signal transducing histidine kinase"/>
    <property type="match status" value="1"/>
</dbReference>
<dbReference type="SMART" id="SM00028">
    <property type="entry name" value="TPR"/>
    <property type="match status" value="4"/>
</dbReference>
<dbReference type="CDD" id="cd00075">
    <property type="entry name" value="HATPase"/>
    <property type="match status" value="1"/>
</dbReference>
<dbReference type="PROSITE" id="PS50005">
    <property type="entry name" value="TPR"/>
    <property type="match status" value="1"/>
</dbReference>
<evidence type="ECO:0000256" key="2">
    <source>
        <dbReference type="ARBA" id="ARBA00012438"/>
    </source>
</evidence>
<dbReference type="SUPFAM" id="SSF48452">
    <property type="entry name" value="TPR-like"/>
    <property type="match status" value="2"/>
</dbReference>
<dbReference type="Gene3D" id="3.30.565.10">
    <property type="entry name" value="Histidine kinase-like ATPase, C-terminal domain"/>
    <property type="match status" value="1"/>
</dbReference>
<dbReference type="PANTHER" id="PTHR43065:SF42">
    <property type="entry name" value="TWO-COMPONENT SENSOR PPRA"/>
    <property type="match status" value="1"/>
</dbReference>
<dbReference type="InterPro" id="IPR019734">
    <property type="entry name" value="TPR_rpt"/>
</dbReference>
<dbReference type="Pfam" id="PF02518">
    <property type="entry name" value="HATPase_c"/>
    <property type="match status" value="1"/>
</dbReference>
<dbReference type="Gene3D" id="1.25.40.10">
    <property type="entry name" value="Tetratricopeptide repeat domain"/>
    <property type="match status" value="2"/>
</dbReference>
<keyword evidence="5" id="KW-0472">Membrane</keyword>
<dbReference type="PANTHER" id="PTHR43065">
    <property type="entry name" value="SENSOR HISTIDINE KINASE"/>
    <property type="match status" value="1"/>
</dbReference>
<keyword evidence="6" id="KW-0732">Signal</keyword>
<feature type="chain" id="PRO_5033063898" description="histidine kinase" evidence="6">
    <location>
        <begin position="22"/>
        <end position="687"/>
    </location>
</feature>
<reference evidence="8 9" key="1">
    <citation type="submission" date="2020-04" db="EMBL/GenBank/DDBJ databases">
        <title>Pseudoalteromonas caenipelagi sp. nov., isolated from a tidal flat.</title>
        <authorList>
            <person name="Park S."/>
            <person name="Yoon J.-H."/>
        </authorList>
    </citation>
    <scope>NUCLEOTIDE SEQUENCE [LARGE SCALE GENOMIC DNA]</scope>
    <source>
        <strain evidence="8 9">JBTF-M23</strain>
    </source>
</reference>
<dbReference type="EMBL" id="JABBPG010000008">
    <property type="protein sequence ID" value="NOU52253.1"/>
    <property type="molecule type" value="Genomic_DNA"/>
</dbReference>
<feature type="signal peptide" evidence="6">
    <location>
        <begin position="1"/>
        <end position="21"/>
    </location>
</feature>
<feature type="domain" description="Histidine kinase" evidence="7">
    <location>
        <begin position="443"/>
        <end position="672"/>
    </location>
</feature>
<keyword evidence="9" id="KW-1185">Reference proteome</keyword>
<dbReference type="RefSeq" id="WP_171627312.1">
    <property type="nucleotide sequence ID" value="NZ_JABBPG010000008.1"/>
</dbReference>
<sequence>MKECIWLFLSFSIFICTSINAQLPDEEFSQLRTQVSKAAGQSPLAGIEQVEKIINEYNQKLANFQTIRLLYLKSWYQINADRLEAALDTLAQARLMARDIKEPGILYSYYSISASAFSNIELYDLALKNNLKAYQEAPLLNRPQFIAQTENNIGHVYLKLGLLEEAENYFQRFYNSAMELDLASQQATGLNNLGEVAYLQGKLGKAKQLHQEALEIRRANGYDYHLSWSLYNLGRVYASEGNFRQAEQYLKDAIKNWQNKSAHSKTDRALLELVKIYLIQNRFDEAQAKIEQVIQLAEQYKHFSSLQRALKLKSELMQQSGELIEALEALKQYNSAYETFTKKQASIGLAYMLSQTELQTKEMALKQLEQAHQITLAKAESERRQGWIILCSSLIIITVTWAFMYRLNSKKRQLQNLLTQLNNTQEKLVESEKMRAMTTLVSGMAHQLNTPLGLVITADSSLQSLVERLSTQFSSQSLTQKLLEQFIHEATELLQLSQKNSEKAADMVQRFKMMSAKLQISELTNFCVLSFLQSHTKTLIATQQKSIQLCLDGENIELTNYAPVLLKVIAQLIENSVKHGFTNTENPKIEIVVECDANEHVLIHYKDNGSGIAIEKRKQIFDPFYTTRLGEGSLGLGLNIIYNSVVHIMCGQIDCIEDSEGAHFVIRIPKEIPHNTVFDASPIVSHS</sequence>
<dbReference type="AlphaFoldDB" id="A0A849VIE9"/>
<dbReference type="PRINTS" id="PR00344">
    <property type="entry name" value="BCTRLSENSOR"/>
</dbReference>
<dbReference type="SUPFAM" id="SSF55874">
    <property type="entry name" value="ATPase domain of HSP90 chaperone/DNA topoisomerase II/histidine kinase"/>
    <property type="match status" value="1"/>
</dbReference>